<evidence type="ECO:0000256" key="15">
    <source>
        <dbReference type="ARBA" id="ARBA00077842"/>
    </source>
</evidence>
<evidence type="ECO:0000256" key="14">
    <source>
        <dbReference type="ARBA" id="ARBA00076875"/>
    </source>
</evidence>
<evidence type="ECO:0000256" key="9">
    <source>
        <dbReference type="ARBA" id="ARBA00051960"/>
    </source>
</evidence>
<dbReference type="EMBL" id="CP001958">
    <property type="protein sequence ID" value="ADG97538.1"/>
    <property type="molecule type" value="Genomic_DNA"/>
</dbReference>
<reference evidence="19 20" key="1">
    <citation type="journal article" date="2010" name="Stand. Genomic Sci.">
        <title>Complete genome sequence of Segniliparus rotundus type strain (CDC 1076).</title>
        <authorList>
            <person name="Sikorski J."/>
            <person name="Lapidus A."/>
            <person name="Copeland A."/>
            <person name="Misra M."/>
            <person name="Glavina Del Rio T."/>
            <person name="Nolan M."/>
            <person name="Lucas S."/>
            <person name="Chen F."/>
            <person name="Tice H."/>
            <person name="Cheng J.F."/>
            <person name="Jando M."/>
            <person name="Schneider S."/>
            <person name="Bruce D."/>
            <person name="Goodwin L."/>
            <person name="Pitluck S."/>
            <person name="Liolios K."/>
            <person name="Mikhailova N."/>
            <person name="Pati A."/>
            <person name="Ivanova N."/>
            <person name="Mavromatis K."/>
            <person name="Chen A."/>
            <person name="Palaniappan K."/>
            <person name="Chertkov O."/>
            <person name="Land M."/>
            <person name="Hauser L."/>
            <person name="Chang Y.J."/>
            <person name="Jeffries C.D."/>
            <person name="Brettin T."/>
            <person name="Detter J.C."/>
            <person name="Han C."/>
            <person name="Rohde M."/>
            <person name="Goker M."/>
            <person name="Bristow J."/>
            <person name="Eisen J.A."/>
            <person name="Markowitz V."/>
            <person name="Hugenholtz P."/>
            <person name="Kyrpides N.C."/>
            <person name="Klenk H.P."/>
        </authorList>
    </citation>
    <scope>NUCLEOTIDE SEQUENCE [LARGE SCALE GENOMIC DNA]</scope>
    <source>
        <strain evidence="20">ATCC BAA-972 / CDC 1076 / CIP 108378 / DSM 44985 / JCM 13578</strain>
    </source>
</reference>
<evidence type="ECO:0000313" key="20">
    <source>
        <dbReference type="Proteomes" id="UP000002247"/>
    </source>
</evidence>
<comment type="pathway">
    <text evidence="11">Phospholipid metabolism; phosphatidylinositol metabolism.</text>
</comment>
<proteinExistence type="inferred from homology"/>
<evidence type="ECO:0000256" key="4">
    <source>
        <dbReference type="ARBA" id="ARBA00022676"/>
    </source>
</evidence>
<dbReference type="AlphaFoldDB" id="D6ZF14"/>
<dbReference type="PANTHER" id="PTHR45947">
    <property type="entry name" value="SULFOQUINOVOSYL TRANSFERASE SQD2"/>
    <property type="match status" value="1"/>
</dbReference>
<evidence type="ECO:0000256" key="7">
    <source>
        <dbReference type="ARBA" id="ARBA00023209"/>
    </source>
</evidence>
<keyword evidence="7" id="KW-0594">Phospholipid biosynthesis</keyword>
<dbReference type="OrthoDB" id="9808602at2"/>
<keyword evidence="4" id="KW-0328">Glycosyltransferase</keyword>
<dbReference type="EC" id="2.4.1.346" evidence="12"/>
<sequence length="378" mass="41086">MSKALLITNDFPPRPGGIQSYVHALATRLPADSLVVYTASWKNDEEQRRFDAAQPFPIVRHPRSLLLPSPWTARRSQELVREHGVESVWFGAAAPFALLANAVRAAGAQRVVASTHGHEVGWSMTPGARQALRRIGSTVDTVTYVSQYALRRVRRAFGPGVDFVRLAPGVDAERFQPDPQAREAMREQHRVGEAPVLLCLARLVPRKGQDVLIGAMPRILREVPDALLVIVGSGPCEKHLRRLAEQHGVADRVRFVGRVQEEELPAWYAMADVFAMPCRTRGRGLDVEGLGIVFLEASAVGLPVIAGDSGGAPETVREGETGTVVSGRAVPDVANAAVRLLSDKLCASKMGVAGRAWVQESWSWDASAQTLAELLRLS</sequence>
<evidence type="ECO:0000259" key="17">
    <source>
        <dbReference type="Pfam" id="PF00534"/>
    </source>
</evidence>
<comment type="catalytic activity">
    <reaction evidence="10">
        <text>a 1,2-diacyl-sn-glycero-3-phospho-[alpha-D-mannopyranosyl-(1&lt;-&gt;6)-D-myo-inositol] + GDP-alpha-D-mannose = a 2,6-O-bis(alpha-D-mannopyranosyl)-1-phosphatidyl-1D-myo-inositol + GDP + H(+)</text>
        <dbReference type="Rhea" id="RHEA:52440"/>
        <dbReference type="ChEBI" id="CHEBI:15378"/>
        <dbReference type="ChEBI" id="CHEBI:57527"/>
        <dbReference type="ChEBI" id="CHEBI:58189"/>
        <dbReference type="ChEBI" id="CHEBI:87673"/>
        <dbReference type="ChEBI" id="CHEBI:136624"/>
        <dbReference type="EC" id="2.4.1.346"/>
    </reaction>
</comment>
<gene>
    <name evidence="19" type="ordered locus">Srot_1065</name>
</gene>
<dbReference type="FunFam" id="3.40.50.2000:FF:000069">
    <property type="entry name" value="Alpha-(1-6)-phosphatidylinositol monomannoside mannosyltransferase"/>
    <property type="match status" value="1"/>
</dbReference>
<protein>
    <recommendedName>
        <fullName evidence="12">phosphatidyl-myo-inositol dimannoside synthase</fullName>
        <ecNumber evidence="12">2.4.1.346</ecNumber>
    </recommendedName>
    <alternativeName>
        <fullName evidence="13">Alpha-D-mannose-alpha-(1-6)-phosphatidylmyo-inositol-mannosyltransferase</fullName>
    </alternativeName>
    <alternativeName>
        <fullName evidence="16">Alpha-mannosyltransferase</fullName>
    </alternativeName>
    <alternativeName>
        <fullName evidence="15">Guanosine diphosphomannose-phosphatidyl-inositol alpha-mannosyltransferase</fullName>
    </alternativeName>
    <alternativeName>
        <fullName evidence="14">Phosphatidylinositol alpha-mannosyltransferase</fullName>
    </alternativeName>
</protein>
<evidence type="ECO:0000256" key="1">
    <source>
        <dbReference type="ARBA" id="ARBA00005189"/>
    </source>
</evidence>
<evidence type="ECO:0000313" key="19">
    <source>
        <dbReference type="EMBL" id="ADG97538.1"/>
    </source>
</evidence>
<feature type="domain" description="Glycosyl transferase family 1" evidence="17">
    <location>
        <begin position="183"/>
        <end position="356"/>
    </location>
</feature>
<evidence type="ECO:0000256" key="3">
    <source>
        <dbReference type="ARBA" id="ARBA00022516"/>
    </source>
</evidence>
<dbReference type="PANTHER" id="PTHR45947:SF3">
    <property type="entry name" value="SULFOQUINOVOSYL TRANSFERASE SQD2"/>
    <property type="match status" value="1"/>
</dbReference>
<comment type="catalytic activity">
    <reaction evidence="9">
        <text>a 1,2-diacyl-sn-glycero-3-phospho-[alpha-D-6-acyl-mannopyranosyl-(1&lt;-&gt;6)-D-myo-inositol] + GDP-alpha-D-mannose = a 2-O-(alpha-D-mannosyl)-6-O-(6-O-acyl-alpha-D-mannosyl)-1-phosphatidyl-1D-myo-inositol + GDP + H(+)</text>
        <dbReference type="Rhea" id="RHEA:52444"/>
        <dbReference type="ChEBI" id="CHEBI:15378"/>
        <dbReference type="ChEBI" id="CHEBI:57527"/>
        <dbReference type="ChEBI" id="CHEBI:58189"/>
        <dbReference type="ChEBI" id="CHEBI:88053"/>
        <dbReference type="ChEBI" id="CHEBI:136625"/>
        <dbReference type="EC" id="2.4.1.346"/>
    </reaction>
</comment>
<dbReference type="STRING" id="640132.Srot_1065"/>
<evidence type="ECO:0000256" key="2">
    <source>
        <dbReference type="ARBA" id="ARBA00009481"/>
    </source>
</evidence>
<dbReference type="InterPro" id="IPR028098">
    <property type="entry name" value="Glyco_trans_4-like_N"/>
</dbReference>
<dbReference type="Pfam" id="PF00534">
    <property type="entry name" value="Glycos_transf_1"/>
    <property type="match status" value="1"/>
</dbReference>
<dbReference type="FunFam" id="3.40.50.2000:FF:000115">
    <property type="entry name" value="Alpha-(1-6)-phosphatidylinositol monomannoside mannosyltransferase"/>
    <property type="match status" value="1"/>
</dbReference>
<dbReference type="Gene3D" id="3.40.50.2000">
    <property type="entry name" value="Glycogen Phosphorylase B"/>
    <property type="match status" value="2"/>
</dbReference>
<dbReference type="GO" id="GO:0009247">
    <property type="term" value="P:glycolipid biosynthetic process"/>
    <property type="evidence" value="ECO:0007669"/>
    <property type="project" value="UniProtKB-ARBA"/>
</dbReference>
<dbReference type="GO" id="GO:0043750">
    <property type="term" value="F:phosphatidylinositol alpha-mannosyltransferase activity"/>
    <property type="evidence" value="ECO:0007669"/>
    <property type="project" value="UniProtKB-ARBA"/>
</dbReference>
<dbReference type="KEGG" id="srt:Srot_1065"/>
<dbReference type="Pfam" id="PF13439">
    <property type="entry name" value="Glyco_transf_4"/>
    <property type="match status" value="1"/>
</dbReference>
<evidence type="ECO:0000256" key="12">
    <source>
        <dbReference type="ARBA" id="ARBA00066957"/>
    </source>
</evidence>
<evidence type="ECO:0000256" key="5">
    <source>
        <dbReference type="ARBA" id="ARBA00022679"/>
    </source>
</evidence>
<evidence type="ECO:0000256" key="6">
    <source>
        <dbReference type="ARBA" id="ARBA00023098"/>
    </source>
</evidence>
<dbReference type="RefSeq" id="WP_013137994.1">
    <property type="nucleotide sequence ID" value="NC_014168.1"/>
</dbReference>
<keyword evidence="8" id="KW-1208">Phospholipid metabolism</keyword>
<dbReference type="CAZy" id="GT4">
    <property type="family name" value="Glycosyltransferase Family 4"/>
</dbReference>
<accession>D6ZF14</accession>
<keyword evidence="5 19" id="KW-0808">Transferase</keyword>
<dbReference type="HOGENOM" id="CLU_009583_2_5_11"/>
<evidence type="ECO:0000256" key="13">
    <source>
        <dbReference type="ARBA" id="ARBA00075163"/>
    </source>
</evidence>
<dbReference type="CDD" id="cd03801">
    <property type="entry name" value="GT4_PimA-like"/>
    <property type="match status" value="1"/>
</dbReference>
<feature type="domain" description="Glycosyltransferase subfamily 4-like N-terminal" evidence="18">
    <location>
        <begin position="15"/>
        <end position="174"/>
    </location>
</feature>
<name>D6ZF14_SEGRD</name>
<dbReference type="GO" id="GO:0016020">
    <property type="term" value="C:membrane"/>
    <property type="evidence" value="ECO:0007669"/>
    <property type="project" value="GOC"/>
</dbReference>
<organism evidence="19 20">
    <name type="scientific">Segniliparus rotundus (strain ATCC BAA-972 / CDC 1076 / CIP 108378 / DSM 44985 / JCM 13578)</name>
    <dbReference type="NCBI Taxonomy" id="640132"/>
    <lineage>
        <taxon>Bacteria</taxon>
        <taxon>Bacillati</taxon>
        <taxon>Actinomycetota</taxon>
        <taxon>Actinomycetes</taxon>
        <taxon>Mycobacteriales</taxon>
        <taxon>Segniliparaceae</taxon>
        <taxon>Segniliparus</taxon>
    </lineage>
</organism>
<evidence type="ECO:0000256" key="11">
    <source>
        <dbReference type="ARBA" id="ARBA00060651"/>
    </source>
</evidence>
<evidence type="ECO:0000259" key="18">
    <source>
        <dbReference type="Pfam" id="PF13439"/>
    </source>
</evidence>
<dbReference type="GO" id="GO:0033164">
    <property type="term" value="F:initiation-specific glycolipid 1,6-alpha-mannosyltransferase activity"/>
    <property type="evidence" value="ECO:0007669"/>
    <property type="project" value="UniProtKB-ARBA"/>
</dbReference>
<comment type="pathway">
    <text evidence="1">Lipid metabolism.</text>
</comment>
<dbReference type="eggNOG" id="COG0438">
    <property type="taxonomic scope" value="Bacteria"/>
</dbReference>
<dbReference type="InterPro" id="IPR001296">
    <property type="entry name" value="Glyco_trans_1"/>
</dbReference>
<dbReference type="GO" id="GO:0008654">
    <property type="term" value="P:phospholipid biosynthetic process"/>
    <property type="evidence" value="ECO:0007669"/>
    <property type="project" value="UniProtKB-KW"/>
</dbReference>
<keyword evidence="6" id="KW-0443">Lipid metabolism</keyword>
<dbReference type="InterPro" id="IPR050194">
    <property type="entry name" value="Glycosyltransferase_grp1"/>
</dbReference>
<keyword evidence="20" id="KW-1185">Reference proteome</keyword>
<dbReference type="SUPFAM" id="SSF53756">
    <property type="entry name" value="UDP-Glycosyltransferase/glycogen phosphorylase"/>
    <property type="match status" value="1"/>
</dbReference>
<dbReference type="Proteomes" id="UP000002247">
    <property type="component" value="Chromosome"/>
</dbReference>
<evidence type="ECO:0000256" key="10">
    <source>
        <dbReference type="ARBA" id="ARBA00052876"/>
    </source>
</evidence>
<comment type="similarity">
    <text evidence="2">Belongs to the glycosyltransferase group 1 family. Glycosyltransferase 4 subfamily.</text>
</comment>
<evidence type="ECO:0000256" key="16">
    <source>
        <dbReference type="ARBA" id="ARBA00079381"/>
    </source>
</evidence>
<evidence type="ECO:0000256" key="8">
    <source>
        <dbReference type="ARBA" id="ARBA00023264"/>
    </source>
</evidence>
<keyword evidence="3" id="KW-0444">Lipid biosynthesis</keyword>